<dbReference type="EMBL" id="VTUZ01000009">
    <property type="protein sequence ID" value="KAA1011383.1"/>
    <property type="molecule type" value="Genomic_DNA"/>
</dbReference>
<dbReference type="RefSeq" id="WP_149670816.1">
    <property type="nucleotide sequence ID" value="NZ_VTUZ01000009.1"/>
</dbReference>
<protein>
    <submittedName>
        <fullName evidence="1">Uncharacterized protein</fullName>
    </submittedName>
</protein>
<comment type="caution">
    <text evidence="1">The sequence shown here is derived from an EMBL/GenBank/DDBJ whole genome shotgun (WGS) entry which is preliminary data.</text>
</comment>
<sequence>MNVIRLEDLDHQPIAVVLNYAVRSSIMNESTLQSGGMPVGADLAGTATRYVEQQYGDKTVALFLIGAARDQARWQDD</sequence>
<organism evidence="1 2">
    <name type="scientific">Paraburkholderia panacisoli</name>
    <dbReference type="NCBI Taxonomy" id="2603818"/>
    <lineage>
        <taxon>Bacteria</taxon>
        <taxon>Pseudomonadati</taxon>
        <taxon>Pseudomonadota</taxon>
        <taxon>Betaproteobacteria</taxon>
        <taxon>Burkholderiales</taxon>
        <taxon>Burkholderiaceae</taxon>
        <taxon>Paraburkholderia</taxon>
    </lineage>
</organism>
<gene>
    <name evidence="1" type="ORF">FVF58_15725</name>
</gene>
<proteinExistence type="predicted"/>
<accession>A0A5B0H8R5</accession>
<keyword evidence="2" id="KW-1185">Reference proteome</keyword>
<name>A0A5B0H8R5_9BURK</name>
<dbReference type="AlphaFoldDB" id="A0A5B0H8R5"/>
<evidence type="ECO:0000313" key="1">
    <source>
        <dbReference type="EMBL" id="KAA1011383.1"/>
    </source>
</evidence>
<reference evidence="1 2" key="1">
    <citation type="submission" date="2019-08" db="EMBL/GenBank/DDBJ databases">
        <title>Paraburkholderia sp. DCY113.</title>
        <authorList>
            <person name="Kang J."/>
        </authorList>
    </citation>
    <scope>NUCLEOTIDE SEQUENCE [LARGE SCALE GENOMIC DNA]</scope>
    <source>
        <strain evidence="1 2">DCY113</strain>
    </source>
</reference>
<evidence type="ECO:0000313" key="2">
    <source>
        <dbReference type="Proteomes" id="UP000325273"/>
    </source>
</evidence>
<dbReference type="Proteomes" id="UP000325273">
    <property type="component" value="Unassembled WGS sequence"/>
</dbReference>